<evidence type="ECO:0000313" key="10">
    <source>
        <dbReference type="Proteomes" id="UP000029981"/>
    </source>
</evidence>
<reference evidence="9 10" key="4">
    <citation type="journal article" date="2011" name="BMC Genomics">
        <title>RNA-Seq improves annotation of protein-coding genes in the cucumber genome.</title>
        <authorList>
            <person name="Li Z."/>
            <person name="Zhang Z."/>
            <person name="Yan P."/>
            <person name="Huang S."/>
            <person name="Fei Z."/>
            <person name="Lin K."/>
        </authorList>
    </citation>
    <scope>NUCLEOTIDE SEQUENCE [LARGE SCALE GENOMIC DNA]</scope>
    <source>
        <strain evidence="10">cv. 9930</strain>
    </source>
</reference>
<feature type="domain" description="SCP" evidence="8">
    <location>
        <begin position="35"/>
        <end position="166"/>
    </location>
</feature>
<dbReference type="PRINTS" id="PR00838">
    <property type="entry name" value="V5ALLERGEN"/>
</dbReference>
<dbReference type="EMBL" id="CM002922">
    <property type="protein sequence ID" value="KGN65424.1"/>
    <property type="molecule type" value="Genomic_DNA"/>
</dbReference>
<proteinExistence type="inferred from homology"/>
<dbReference type="FunFam" id="3.40.33.10:FF:000006">
    <property type="entry name" value="Putative pathogenesis-related protein 1"/>
    <property type="match status" value="1"/>
</dbReference>
<dbReference type="CDD" id="cd05381">
    <property type="entry name" value="CAP_PR-1"/>
    <property type="match status" value="1"/>
</dbReference>
<dbReference type="KEGG" id="csv:101215774"/>
<feature type="signal peptide" evidence="7">
    <location>
        <begin position="1"/>
        <end position="24"/>
    </location>
</feature>
<dbReference type="GO" id="GO:0005615">
    <property type="term" value="C:extracellular space"/>
    <property type="evidence" value="ECO:0000318"/>
    <property type="project" value="GO_Central"/>
</dbReference>
<protein>
    <recommendedName>
        <fullName evidence="8">SCP domain-containing protein</fullName>
    </recommendedName>
</protein>
<dbReference type="PROSITE" id="PS01009">
    <property type="entry name" value="CRISP_1"/>
    <property type="match status" value="1"/>
</dbReference>
<dbReference type="PRINTS" id="PR00837">
    <property type="entry name" value="V5TPXLIKE"/>
</dbReference>
<dbReference type="Gene3D" id="3.40.33.10">
    <property type="entry name" value="CAP"/>
    <property type="match status" value="1"/>
</dbReference>
<dbReference type="eggNOG" id="KOG3017">
    <property type="taxonomic scope" value="Eukaryota"/>
</dbReference>
<evidence type="ECO:0000256" key="6">
    <source>
        <dbReference type="ARBA" id="ARBA00023265"/>
    </source>
</evidence>
<dbReference type="STRING" id="3659.A0A0A0LWR4"/>
<dbReference type="InterPro" id="IPR002413">
    <property type="entry name" value="V5_allergen-like"/>
</dbReference>
<dbReference type="Proteomes" id="UP000029981">
    <property type="component" value="Chromosome 1"/>
</dbReference>
<accession>A0A0A0LWR4</accession>
<dbReference type="InterPro" id="IPR035940">
    <property type="entry name" value="CAP_sf"/>
</dbReference>
<keyword evidence="4" id="KW-0611">Plant defense</keyword>
<dbReference type="InterPro" id="IPR018244">
    <property type="entry name" value="Allrgn_V5/Tpx1_CS"/>
</dbReference>
<evidence type="ECO:0000256" key="3">
    <source>
        <dbReference type="ARBA" id="ARBA00022729"/>
    </source>
</evidence>
<dbReference type="PROSITE" id="PS01010">
    <property type="entry name" value="CRISP_2"/>
    <property type="match status" value="1"/>
</dbReference>
<evidence type="ECO:0000259" key="8">
    <source>
        <dbReference type="SMART" id="SM00198"/>
    </source>
</evidence>
<feature type="chain" id="PRO_5001966519" description="SCP domain-containing protein" evidence="7">
    <location>
        <begin position="25"/>
        <end position="170"/>
    </location>
</feature>
<evidence type="ECO:0000256" key="2">
    <source>
        <dbReference type="ARBA" id="ARBA00009923"/>
    </source>
</evidence>
<comment type="function">
    <text evidence="1">Probably involved in the defense reaction of plants against pathogens.</text>
</comment>
<evidence type="ECO:0000313" key="9">
    <source>
        <dbReference type="EMBL" id="KGN65424.1"/>
    </source>
</evidence>
<evidence type="ECO:0000256" key="1">
    <source>
        <dbReference type="ARBA" id="ARBA00003143"/>
    </source>
</evidence>
<keyword evidence="5" id="KW-1015">Disulfide bond</keyword>
<reference evidence="9 10" key="2">
    <citation type="journal article" date="2009" name="PLoS ONE">
        <title>An integrated genetic and cytogenetic map of the cucumber genome.</title>
        <authorList>
            <person name="Ren Y."/>
            <person name="Zhang Z."/>
            <person name="Liu J."/>
            <person name="Staub J.E."/>
            <person name="Han Y."/>
            <person name="Cheng Z."/>
            <person name="Li X."/>
            <person name="Lu J."/>
            <person name="Miao H."/>
            <person name="Kang H."/>
            <person name="Xie B."/>
            <person name="Gu X."/>
            <person name="Wang X."/>
            <person name="Du Y."/>
            <person name="Jin W."/>
            <person name="Huang S."/>
        </authorList>
    </citation>
    <scope>NUCLEOTIDE SEQUENCE [LARGE SCALE GENOMIC DNA]</scope>
    <source>
        <strain evidence="10">cv. 9930</strain>
    </source>
</reference>
<comment type="similarity">
    <text evidence="2">Belongs to the CRISP family.</text>
</comment>
<dbReference type="SMART" id="SM00198">
    <property type="entry name" value="SCP"/>
    <property type="match status" value="1"/>
</dbReference>
<reference evidence="9 10" key="1">
    <citation type="journal article" date="2009" name="Nat. Genet.">
        <title>The genome of the cucumber, Cucumis sativus L.</title>
        <authorList>
            <person name="Huang S."/>
            <person name="Li R."/>
            <person name="Zhang Z."/>
            <person name="Li L."/>
            <person name="Gu X."/>
            <person name="Fan W."/>
            <person name="Lucas W.J."/>
            <person name="Wang X."/>
            <person name="Xie B."/>
            <person name="Ni P."/>
            <person name="Ren Y."/>
            <person name="Zhu H."/>
            <person name="Li J."/>
            <person name="Lin K."/>
            <person name="Jin W."/>
            <person name="Fei Z."/>
            <person name="Li G."/>
            <person name="Staub J."/>
            <person name="Kilian A."/>
            <person name="van der Vossen E.A."/>
            <person name="Wu Y."/>
            <person name="Guo J."/>
            <person name="He J."/>
            <person name="Jia Z."/>
            <person name="Ren Y."/>
            <person name="Tian G."/>
            <person name="Lu Y."/>
            <person name="Ruan J."/>
            <person name="Qian W."/>
            <person name="Wang M."/>
            <person name="Huang Q."/>
            <person name="Li B."/>
            <person name="Xuan Z."/>
            <person name="Cao J."/>
            <person name="Asan"/>
            <person name="Wu Z."/>
            <person name="Zhang J."/>
            <person name="Cai Q."/>
            <person name="Bai Y."/>
            <person name="Zhao B."/>
            <person name="Han Y."/>
            <person name="Li Y."/>
            <person name="Li X."/>
            <person name="Wang S."/>
            <person name="Shi Q."/>
            <person name="Liu S."/>
            <person name="Cho W.K."/>
            <person name="Kim J.Y."/>
            <person name="Xu Y."/>
            <person name="Heller-Uszynska K."/>
            <person name="Miao H."/>
            <person name="Cheng Z."/>
            <person name="Zhang S."/>
            <person name="Wu J."/>
            <person name="Yang Y."/>
            <person name="Kang H."/>
            <person name="Li M."/>
            <person name="Liang H."/>
            <person name="Ren X."/>
            <person name="Shi Z."/>
            <person name="Wen M."/>
            <person name="Jian M."/>
            <person name="Yang H."/>
            <person name="Zhang G."/>
            <person name="Yang Z."/>
            <person name="Chen R."/>
            <person name="Liu S."/>
            <person name="Li J."/>
            <person name="Ma L."/>
            <person name="Liu H."/>
            <person name="Zhou Y."/>
            <person name="Zhao J."/>
            <person name="Fang X."/>
            <person name="Li G."/>
            <person name="Fang L."/>
            <person name="Li Y."/>
            <person name="Liu D."/>
            <person name="Zheng H."/>
            <person name="Zhang Y."/>
            <person name="Qin N."/>
            <person name="Li Z."/>
            <person name="Yang G."/>
            <person name="Yang S."/>
            <person name="Bolund L."/>
            <person name="Kristiansen K."/>
            <person name="Zheng H."/>
            <person name="Li S."/>
            <person name="Zhang X."/>
            <person name="Yang H."/>
            <person name="Wang J."/>
            <person name="Sun R."/>
            <person name="Zhang B."/>
            <person name="Jiang S."/>
            <person name="Wang J."/>
            <person name="Du Y."/>
            <person name="Li S."/>
        </authorList>
    </citation>
    <scope>NUCLEOTIDE SEQUENCE [LARGE SCALE GENOMIC DNA]</scope>
    <source>
        <strain evidence="10">cv. 9930</strain>
    </source>
</reference>
<gene>
    <name evidence="9" type="ORF">Csa_1G420610</name>
</gene>
<dbReference type="SUPFAM" id="SSF55797">
    <property type="entry name" value="PR-1-like"/>
    <property type="match status" value="1"/>
</dbReference>
<keyword evidence="6" id="KW-0568">Pathogenesis-related protein</keyword>
<keyword evidence="3 7" id="KW-0732">Signal</keyword>
<dbReference type="InterPro" id="IPR001283">
    <property type="entry name" value="CRISP-related"/>
</dbReference>
<evidence type="ECO:0000256" key="7">
    <source>
        <dbReference type="SAM" id="SignalP"/>
    </source>
</evidence>
<sequence length="170" mass="19277">MHAYFLIIPIPILLLLTSTPYAAAAPSIRSDRILQKQFLAPHNAARYALRLSPLVWDPKLARYAQSYANKRRGDCALRHSGGPYGENIFWGSGKDWTPAQAVADWVSERKWYSYWANSCVEGELCGHYTQIVWRSTRRIGCARVTCNDGKGVFITCNYDPPGNYIGMRPY</sequence>
<name>A0A0A0LWR4_CUCSA</name>
<dbReference type="AlphaFoldDB" id="A0A0A0LWR4"/>
<reference evidence="9 10" key="3">
    <citation type="journal article" date="2010" name="BMC Genomics">
        <title>Transcriptome sequencing and comparative analysis of cucumber flowers with different sex types.</title>
        <authorList>
            <person name="Guo S."/>
            <person name="Zheng Y."/>
            <person name="Joung J.G."/>
            <person name="Liu S."/>
            <person name="Zhang Z."/>
            <person name="Crasta O.R."/>
            <person name="Sobral B.W."/>
            <person name="Xu Y."/>
            <person name="Huang S."/>
            <person name="Fei Z."/>
        </authorList>
    </citation>
    <scope>NUCLEOTIDE SEQUENCE [LARGE SCALE GENOMIC DNA]</scope>
    <source>
        <strain evidence="10">cv. 9930</strain>
    </source>
</reference>
<organism evidence="9 10">
    <name type="scientific">Cucumis sativus</name>
    <name type="common">Cucumber</name>
    <dbReference type="NCBI Taxonomy" id="3659"/>
    <lineage>
        <taxon>Eukaryota</taxon>
        <taxon>Viridiplantae</taxon>
        <taxon>Streptophyta</taxon>
        <taxon>Embryophyta</taxon>
        <taxon>Tracheophyta</taxon>
        <taxon>Spermatophyta</taxon>
        <taxon>Magnoliopsida</taxon>
        <taxon>eudicotyledons</taxon>
        <taxon>Gunneridae</taxon>
        <taxon>Pentapetalae</taxon>
        <taxon>rosids</taxon>
        <taxon>fabids</taxon>
        <taxon>Cucurbitales</taxon>
        <taxon>Cucurbitaceae</taxon>
        <taxon>Benincaseae</taxon>
        <taxon>Cucumis</taxon>
    </lineage>
</organism>
<dbReference type="PANTHER" id="PTHR10334">
    <property type="entry name" value="CYSTEINE-RICH SECRETORY PROTEIN-RELATED"/>
    <property type="match status" value="1"/>
</dbReference>
<keyword evidence="10" id="KW-1185">Reference proteome</keyword>
<evidence type="ECO:0000256" key="4">
    <source>
        <dbReference type="ARBA" id="ARBA00022821"/>
    </source>
</evidence>
<evidence type="ECO:0000256" key="5">
    <source>
        <dbReference type="ARBA" id="ARBA00023157"/>
    </source>
</evidence>
<dbReference type="Pfam" id="PF00188">
    <property type="entry name" value="CAP"/>
    <property type="match status" value="1"/>
</dbReference>
<dbReference type="OrthoDB" id="337038at2759"/>
<dbReference type="Gramene" id="KGN65424">
    <property type="protein sequence ID" value="KGN65424"/>
    <property type="gene ID" value="Csa_1G420610"/>
</dbReference>
<dbReference type="OMA" id="WANSCVE"/>
<dbReference type="GO" id="GO:0098542">
    <property type="term" value="P:defense response to other organism"/>
    <property type="evidence" value="ECO:0007669"/>
    <property type="project" value="UniProtKB-ARBA"/>
</dbReference>
<dbReference type="InterPro" id="IPR014044">
    <property type="entry name" value="CAP_dom"/>
</dbReference>